<evidence type="ECO:0000256" key="4">
    <source>
        <dbReference type="ARBA" id="ARBA00022723"/>
    </source>
</evidence>
<dbReference type="RefSeq" id="WP_083512494.1">
    <property type="nucleotide sequence ID" value="NZ_CP011131.1"/>
</dbReference>
<dbReference type="EMBL" id="CP093547">
    <property type="protein sequence ID" value="UNP31980.1"/>
    <property type="molecule type" value="Genomic_DNA"/>
</dbReference>
<keyword evidence="6 8" id="KW-0456">Lyase</keyword>
<comment type="catalytic activity">
    <reaction evidence="7 8">
        <text>hydrogencarbonate + H(+) = CO2 + H2O</text>
        <dbReference type="Rhea" id="RHEA:10748"/>
        <dbReference type="ChEBI" id="CHEBI:15377"/>
        <dbReference type="ChEBI" id="CHEBI:15378"/>
        <dbReference type="ChEBI" id="CHEBI:16526"/>
        <dbReference type="ChEBI" id="CHEBI:17544"/>
        <dbReference type="EC" id="4.2.1.1"/>
    </reaction>
</comment>
<evidence type="ECO:0000256" key="7">
    <source>
        <dbReference type="ARBA" id="ARBA00048348"/>
    </source>
</evidence>
<sequence length="242" mass="26649">MSSKDSNSNSSGVAGEANAGASTTLDDLLERNREWSERINAEDPQFFDRLSHQQAPEYLWIGCSDSRVPANQIIDMAPGEVFVHRNIANVVVHTDLNCLSVIQYAVDVLKVKHILVVGHYGCGGVHAALHGLRVGLADNWLRHVSDVADKHVGCIAHVHESERHDRLCELNAIEQVQNVCLTTVVRDAWSRGQPLSVHGWVYSLRNGRVHDTGMNVDSFEALQPAYDRAVAKVHSTHGGSPR</sequence>
<evidence type="ECO:0000256" key="6">
    <source>
        <dbReference type="ARBA" id="ARBA00023239"/>
    </source>
</evidence>
<evidence type="ECO:0000256" key="1">
    <source>
        <dbReference type="ARBA" id="ARBA00001947"/>
    </source>
</evidence>
<keyword evidence="5 8" id="KW-0862">Zinc</keyword>
<proteinExistence type="inferred from homology"/>
<evidence type="ECO:0000256" key="2">
    <source>
        <dbReference type="ARBA" id="ARBA00006217"/>
    </source>
</evidence>
<dbReference type="InterPro" id="IPR015892">
    <property type="entry name" value="Carbonic_anhydrase_CS"/>
</dbReference>
<dbReference type="Proteomes" id="UP000829194">
    <property type="component" value="Chromosome"/>
</dbReference>
<comment type="cofactor">
    <cofactor evidence="1">
        <name>Zn(2+)</name>
        <dbReference type="ChEBI" id="CHEBI:29105"/>
    </cofactor>
</comment>
<dbReference type="PROSITE" id="PS00704">
    <property type="entry name" value="PROK_CO2_ANHYDRASE_1"/>
    <property type="match status" value="1"/>
</dbReference>
<evidence type="ECO:0000256" key="8">
    <source>
        <dbReference type="RuleBase" id="RU003956"/>
    </source>
</evidence>
<dbReference type="SMART" id="SM00947">
    <property type="entry name" value="Pro_CA"/>
    <property type="match status" value="1"/>
</dbReference>
<dbReference type="SUPFAM" id="SSF53056">
    <property type="entry name" value="beta-carbonic anhydrase, cab"/>
    <property type="match status" value="1"/>
</dbReference>
<dbReference type="PROSITE" id="PS00705">
    <property type="entry name" value="PROK_CO2_ANHYDRASE_2"/>
    <property type="match status" value="1"/>
</dbReference>
<comment type="function">
    <text evidence="8">Reversible hydration of carbon dioxide.</text>
</comment>
<evidence type="ECO:0000313" key="11">
    <source>
        <dbReference type="Proteomes" id="UP000829194"/>
    </source>
</evidence>
<dbReference type="Gene3D" id="3.40.1050.10">
    <property type="entry name" value="Carbonic anhydrase"/>
    <property type="match status" value="1"/>
</dbReference>
<name>A0ABY3XK04_9GAMM</name>
<organism evidence="10 11">
    <name type="scientific">Lysobacter gummosus</name>
    <dbReference type="NCBI Taxonomy" id="262324"/>
    <lineage>
        <taxon>Bacteria</taxon>
        <taxon>Pseudomonadati</taxon>
        <taxon>Pseudomonadota</taxon>
        <taxon>Gammaproteobacteria</taxon>
        <taxon>Lysobacterales</taxon>
        <taxon>Lysobacteraceae</taxon>
        <taxon>Lysobacter</taxon>
    </lineage>
</organism>
<dbReference type="EC" id="4.2.1.1" evidence="3 8"/>
<dbReference type="PANTHER" id="PTHR11002:SF76">
    <property type="entry name" value="CARBONIC ANHYDRASE"/>
    <property type="match status" value="1"/>
</dbReference>
<reference evidence="10 11" key="1">
    <citation type="submission" date="2022-03" db="EMBL/GenBank/DDBJ databases">
        <title>Complete genome sequence of Lysobacter capsici VKM B-2533 and Lysobacter gummosus 10.1.1, promising sources of lytic agents.</title>
        <authorList>
            <person name="Tarlachkov S.V."/>
            <person name="Kudryakova I.V."/>
            <person name="Afoshin A.S."/>
            <person name="Leontyevskaya E.A."/>
            <person name="Leontyevskaya N.V."/>
        </authorList>
    </citation>
    <scope>NUCLEOTIDE SEQUENCE [LARGE SCALE GENOMIC DNA]</scope>
    <source>
        <strain evidence="10 11">10.1.1</strain>
    </source>
</reference>
<dbReference type="InterPro" id="IPR036874">
    <property type="entry name" value="Carbonic_anhydrase_sf"/>
</dbReference>
<evidence type="ECO:0000256" key="9">
    <source>
        <dbReference type="SAM" id="MobiDB-lite"/>
    </source>
</evidence>
<gene>
    <name evidence="10" type="primary">can</name>
    <name evidence="10" type="ORF">MOV92_12305</name>
</gene>
<keyword evidence="4" id="KW-0479">Metal-binding</keyword>
<evidence type="ECO:0000256" key="5">
    <source>
        <dbReference type="ARBA" id="ARBA00022833"/>
    </source>
</evidence>
<feature type="region of interest" description="Disordered" evidence="9">
    <location>
        <begin position="1"/>
        <end position="24"/>
    </location>
</feature>
<evidence type="ECO:0000313" key="10">
    <source>
        <dbReference type="EMBL" id="UNP31980.1"/>
    </source>
</evidence>
<dbReference type="NCBIfam" id="NF007756">
    <property type="entry name" value="PRK10437.1"/>
    <property type="match status" value="1"/>
</dbReference>
<evidence type="ECO:0000256" key="3">
    <source>
        <dbReference type="ARBA" id="ARBA00012925"/>
    </source>
</evidence>
<accession>A0ABY3XK04</accession>
<comment type="similarity">
    <text evidence="2 8">Belongs to the beta-class carbonic anhydrase family.</text>
</comment>
<dbReference type="CDD" id="cd00883">
    <property type="entry name" value="beta_CA_cladeA"/>
    <property type="match status" value="1"/>
</dbReference>
<feature type="compositionally biased region" description="Low complexity" evidence="9">
    <location>
        <begin position="1"/>
        <end position="11"/>
    </location>
</feature>
<dbReference type="Pfam" id="PF00484">
    <property type="entry name" value="Pro_CA"/>
    <property type="match status" value="1"/>
</dbReference>
<protein>
    <recommendedName>
        <fullName evidence="3 8">Carbonic anhydrase</fullName>
        <ecNumber evidence="3 8">4.2.1.1</ecNumber>
    </recommendedName>
    <alternativeName>
        <fullName evidence="8">Carbonate dehydratase</fullName>
    </alternativeName>
</protein>
<dbReference type="PANTHER" id="PTHR11002">
    <property type="entry name" value="CARBONIC ANHYDRASE"/>
    <property type="match status" value="1"/>
</dbReference>
<keyword evidence="11" id="KW-1185">Reference proteome</keyword>
<dbReference type="InterPro" id="IPR001765">
    <property type="entry name" value="Carbonic_anhydrase"/>
</dbReference>